<sequence>MADDSPLGFKQLLLARDGDAAAQLRAVQDLSQLAEPETHTAASHLVAQSIQSDDADTDTETELRRAVLTAVCIARGLLDTDLQSVIEENRRELDLDELARSVIQDQGRMWEGLRTQETALLRAGQVAPPTPTPTGPELRGFAAFVAWVREMFSPPDEDAEEGQEDGETSQSSVARLDVLRLVDALEQNLLEKEVLPALRLGINEQLGEMRGTTLPRRLADGLGQLANQSRQVDTEGIGRLERYLSTLSTGALGVAGPRGAGKTTLLESLAAAEGPSGDPRTFRYRCLATAPTRYDAREFLLHLTQEVCAAVLRELPAESPRPSSAAWPRLSTWLPLIPLGLFVVAVGLVTGSFTDRTVAVGAMLVAVAAELVGAVFLWWGWAWPYRTVTLYLAGLLGAGGLALIAAAYFSYEVDPPLAWAAAALYTAGASVVIFALWPGYTVRLHHVDDDDIARRRAQALYDSTRYQMSFSSATNASLSMDLKPVGASVGKTEGVTRSSYPESLPNVVKNFRTFVDFVSTPSSRTLIIIDELDKMATPQDTAAFLNDIKGVFGIDNAIFVLSVSVDALASFERRGLQARDEIDSSFDDVVRIDPLSLAASIELLDGRVPRVPAPYWALCFALTGGLGRDLIRSARALFDLGRHSTLDLATASAGLVGADLHARALGTLETLSAQADARPDLAFWAHRVSKAESFAELRTLVLAVPLPQHGSKPAKPAKPTSADDQAARLCAQAYLGATVVEVFVDRPYAEFQDALRPTSPRYLGKLGDVRLLLPLSVDAAWLAVDEIRKAWGLEPWPARGSTNPIQ</sequence>
<dbReference type="SUPFAM" id="SSF52540">
    <property type="entry name" value="P-loop containing nucleoside triphosphate hydrolases"/>
    <property type="match status" value="1"/>
</dbReference>
<keyword evidence="1" id="KW-0812">Transmembrane</keyword>
<keyword evidence="1" id="KW-0472">Membrane</keyword>
<protein>
    <submittedName>
        <fullName evidence="2">Uncharacterized protein</fullName>
    </submittedName>
</protein>
<feature type="transmembrane region" description="Helical" evidence="1">
    <location>
        <begin position="388"/>
        <end position="411"/>
    </location>
</feature>
<evidence type="ECO:0000256" key="1">
    <source>
        <dbReference type="SAM" id="Phobius"/>
    </source>
</evidence>
<dbReference type="InterPro" id="IPR027417">
    <property type="entry name" value="P-loop_NTPase"/>
</dbReference>
<keyword evidence="1" id="KW-1133">Transmembrane helix</keyword>
<name>A0A2P2C5P3_9ZZZZ</name>
<feature type="transmembrane region" description="Helical" evidence="1">
    <location>
        <begin position="333"/>
        <end position="353"/>
    </location>
</feature>
<dbReference type="AlphaFoldDB" id="A0A2P2C5P3"/>
<reference evidence="2" key="1">
    <citation type="submission" date="2015-08" db="EMBL/GenBank/DDBJ databases">
        <authorList>
            <person name="Babu N.S."/>
            <person name="Beckwith C.J."/>
            <person name="Beseler K.G."/>
            <person name="Brison A."/>
            <person name="Carone J.V."/>
            <person name="Caskin T.P."/>
            <person name="Diamond M."/>
            <person name="Durham M.E."/>
            <person name="Foxe J.M."/>
            <person name="Go M."/>
            <person name="Henderson B.A."/>
            <person name="Jones I.B."/>
            <person name="McGettigan J.A."/>
            <person name="Micheletti S.J."/>
            <person name="Nasrallah M.E."/>
            <person name="Ortiz D."/>
            <person name="Piller C.R."/>
            <person name="Privatt S.R."/>
            <person name="Schneider S.L."/>
            <person name="Sharp S."/>
            <person name="Smith T.C."/>
            <person name="Stanton J.D."/>
            <person name="Ullery H.E."/>
            <person name="Wilson R.J."/>
            <person name="Serrano M.G."/>
            <person name="Buck G."/>
            <person name="Lee V."/>
            <person name="Wang Y."/>
            <person name="Carvalho R."/>
            <person name="Voegtly L."/>
            <person name="Shi R."/>
            <person name="Duckworth R."/>
            <person name="Johnson A."/>
            <person name="Loviza R."/>
            <person name="Walstead R."/>
            <person name="Shah Z."/>
            <person name="Kiflezghi M."/>
            <person name="Wade K."/>
            <person name="Ball S.L."/>
            <person name="Bradley K.W."/>
            <person name="Asai D.J."/>
            <person name="Bowman C.A."/>
            <person name="Russell D.A."/>
            <person name="Pope W.H."/>
            <person name="Jacobs-Sera D."/>
            <person name="Hendrix R.W."/>
            <person name="Hatfull G.F."/>
        </authorList>
    </citation>
    <scope>NUCLEOTIDE SEQUENCE</scope>
</reference>
<feature type="transmembrane region" description="Helical" evidence="1">
    <location>
        <begin position="359"/>
        <end position="381"/>
    </location>
</feature>
<proteinExistence type="predicted"/>
<dbReference type="EMBL" id="CZKA01000034">
    <property type="protein sequence ID" value="CUR57311.1"/>
    <property type="molecule type" value="Genomic_DNA"/>
</dbReference>
<evidence type="ECO:0000313" key="2">
    <source>
        <dbReference type="EMBL" id="CUR57311.1"/>
    </source>
</evidence>
<organism evidence="2">
    <name type="scientific">metagenome</name>
    <dbReference type="NCBI Taxonomy" id="256318"/>
    <lineage>
        <taxon>unclassified sequences</taxon>
        <taxon>metagenomes</taxon>
    </lineage>
</organism>
<feature type="transmembrane region" description="Helical" evidence="1">
    <location>
        <begin position="417"/>
        <end position="437"/>
    </location>
</feature>
<gene>
    <name evidence="2" type="ORF">NOCA240045</name>
</gene>
<accession>A0A2P2C5P3</accession>